<organism evidence="2 3">
    <name type="scientific">Primorskyibacter flagellatus</name>
    <dbReference type="NCBI Taxonomy" id="1387277"/>
    <lineage>
        <taxon>Bacteria</taxon>
        <taxon>Pseudomonadati</taxon>
        <taxon>Pseudomonadota</taxon>
        <taxon>Alphaproteobacteria</taxon>
        <taxon>Rhodobacterales</taxon>
        <taxon>Roseobacteraceae</taxon>
        <taxon>Primorskyibacter</taxon>
    </lineage>
</organism>
<name>A0A916ZXC0_9RHOB</name>
<protein>
    <recommendedName>
        <fullName evidence="4">Lipoprotein</fullName>
    </recommendedName>
</protein>
<keyword evidence="3" id="KW-1185">Reference proteome</keyword>
<feature type="chain" id="PRO_5036676315" description="Lipoprotein" evidence="1">
    <location>
        <begin position="16"/>
        <end position="180"/>
    </location>
</feature>
<comment type="caution">
    <text evidence="2">The sequence shown here is derived from an EMBL/GenBank/DDBJ whole genome shotgun (WGS) entry which is preliminary data.</text>
</comment>
<dbReference type="Proteomes" id="UP000612855">
    <property type="component" value="Unassembled WGS sequence"/>
</dbReference>
<dbReference type="AlphaFoldDB" id="A0A916ZXC0"/>
<evidence type="ECO:0000313" key="2">
    <source>
        <dbReference type="EMBL" id="GGE17768.1"/>
    </source>
</evidence>
<dbReference type="RefSeq" id="WP_229737401.1">
    <property type="nucleotide sequence ID" value="NZ_BMFJ01000001.1"/>
</dbReference>
<keyword evidence="1" id="KW-0732">Signal</keyword>
<gene>
    <name evidence="2" type="ORF">GCM10011360_03200</name>
</gene>
<dbReference type="PROSITE" id="PS51257">
    <property type="entry name" value="PROKAR_LIPOPROTEIN"/>
    <property type="match status" value="1"/>
</dbReference>
<dbReference type="EMBL" id="BMFJ01000001">
    <property type="protein sequence ID" value="GGE17768.1"/>
    <property type="molecule type" value="Genomic_DNA"/>
</dbReference>
<proteinExistence type="predicted"/>
<evidence type="ECO:0000313" key="3">
    <source>
        <dbReference type="Proteomes" id="UP000612855"/>
    </source>
</evidence>
<accession>A0A916ZXC0</accession>
<evidence type="ECO:0008006" key="4">
    <source>
        <dbReference type="Google" id="ProtNLM"/>
    </source>
</evidence>
<reference evidence="3" key="1">
    <citation type="journal article" date="2019" name="Int. J. Syst. Evol. Microbiol.">
        <title>The Global Catalogue of Microorganisms (GCM) 10K type strain sequencing project: providing services to taxonomists for standard genome sequencing and annotation.</title>
        <authorList>
            <consortium name="The Broad Institute Genomics Platform"/>
            <consortium name="The Broad Institute Genome Sequencing Center for Infectious Disease"/>
            <person name="Wu L."/>
            <person name="Ma J."/>
        </authorList>
    </citation>
    <scope>NUCLEOTIDE SEQUENCE [LARGE SCALE GENOMIC DNA]</scope>
    <source>
        <strain evidence="3">CGMCC 1.12664</strain>
    </source>
</reference>
<sequence length="180" mass="19876">MLTRRLFLLMPLAVAACSAGPAATTSSRSEIGALAQAIAALSPAVDEGEAERAAEIAITYPMELRQRYGVTDPPLIHNTKVNMGLRPRGLCWHWADDLEARLAQEDFATLDLQRAIANADKLRIDHSTVIVSARGAPMEQGIVLDGWRNGGDLFWARVPDDRRYVWERRADVMARRQGAI</sequence>
<feature type="signal peptide" evidence="1">
    <location>
        <begin position="1"/>
        <end position="15"/>
    </location>
</feature>
<evidence type="ECO:0000256" key="1">
    <source>
        <dbReference type="SAM" id="SignalP"/>
    </source>
</evidence>